<accession>A0A382MK50</accession>
<reference evidence="2" key="1">
    <citation type="submission" date="2018-05" db="EMBL/GenBank/DDBJ databases">
        <authorList>
            <person name="Lanie J.A."/>
            <person name="Ng W.-L."/>
            <person name="Kazmierczak K.M."/>
            <person name="Andrzejewski T.M."/>
            <person name="Davidsen T.M."/>
            <person name="Wayne K.J."/>
            <person name="Tettelin H."/>
            <person name="Glass J.I."/>
            <person name="Rusch D."/>
            <person name="Podicherti R."/>
            <person name="Tsui H.-C.T."/>
            <person name="Winkler M.E."/>
        </authorList>
    </citation>
    <scope>NUCLEOTIDE SEQUENCE</scope>
</reference>
<sequence>MIEKSEIAKQLDFLQKDRVQVQSRLDQASDEIKTLERTLANLDGAIQVSNHFLSMIEEKETDKV</sequence>
<protein>
    <submittedName>
        <fullName evidence="2">Uncharacterized protein</fullName>
    </submittedName>
</protein>
<keyword evidence="1" id="KW-0175">Coiled coil</keyword>
<gene>
    <name evidence="2" type="ORF">METZ01_LOCUS301884</name>
</gene>
<dbReference type="AlphaFoldDB" id="A0A382MK50"/>
<organism evidence="2">
    <name type="scientific">marine metagenome</name>
    <dbReference type="NCBI Taxonomy" id="408172"/>
    <lineage>
        <taxon>unclassified sequences</taxon>
        <taxon>metagenomes</taxon>
        <taxon>ecological metagenomes</taxon>
    </lineage>
</organism>
<evidence type="ECO:0000313" key="2">
    <source>
        <dbReference type="EMBL" id="SVC49030.1"/>
    </source>
</evidence>
<dbReference type="EMBL" id="UINC01094091">
    <property type="protein sequence ID" value="SVC49030.1"/>
    <property type="molecule type" value="Genomic_DNA"/>
</dbReference>
<feature type="non-terminal residue" evidence="2">
    <location>
        <position position="64"/>
    </location>
</feature>
<evidence type="ECO:0000256" key="1">
    <source>
        <dbReference type="SAM" id="Coils"/>
    </source>
</evidence>
<feature type="coiled-coil region" evidence="1">
    <location>
        <begin position="11"/>
        <end position="45"/>
    </location>
</feature>
<name>A0A382MK50_9ZZZZ</name>
<proteinExistence type="predicted"/>